<keyword evidence="3" id="KW-1185">Reference proteome</keyword>
<feature type="signal peptide" evidence="1">
    <location>
        <begin position="1"/>
        <end position="18"/>
    </location>
</feature>
<protein>
    <submittedName>
        <fullName evidence="2">Uncharacterized protein</fullName>
    </submittedName>
</protein>
<name>A0ABT5R818_9GAMM</name>
<organism evidence="2 3">
    <name type="scientific">Enterovibrio gelatinilyticus</name>
    <dbReference type="NCBI Taxonomy" id="2899819"/>
    <lineage>
        <taxon>Bacteria</taxon>
        <taxon>Pseudomonadati</taxon>
        <taxon>Pseudomonadota</taxon>
        <taxon>Gammaproteobacteria</taxon>
        <taxon>Vibrionales</taxon>
        <taxon>Vibrionaceae</taxon>
        <taxon>Enterovibrio</taxon>
    </lineage>
</organism>
<sequence length="117" mass="12661">MRKILILICLFITQSACAAPVSDNSANEEAKKQCAQLSYETMCGFSNSGKNVFVVNKRSDASIKVTVHTNWKKGIDKGEYDRVHNLAAGLKKRIGCTVGNGVSGAIYSFKVVGCEVK</sequence>
<keyword evidence="1" id="KW-0732">Signal</keyword>
<gene>
    <name evidence="2" type="ORF">LRP50_25205</name>
</gene>
<feature type="chain" id="PRO_5045447793" evidence="1">
    <location>
        <begin position="19"/>
        <end position="117"/>
    </location>
</feature>
<dbReference type="Proteomes" id="UP001149400">
    <property type="component" value="Unassembled WGS sequence"/>
</dbReference>
<dbReference type="EMBL" id="JAJUBC010000072">
    <property type="protein sequence ID" value="MDD1796418.1"/>
    <property type="molecule type" value="Genomic_DNA"/>
</dbReference>
<dbReference type="RefSeq" id="WP_274167140.1">
    <property type="nucleotide sequence ID" value="NZ_JAJUBC010000072.1"/>
</dbReference>
<evidence type="ECO:0000313" key="2">
    <source>
        <dbReference type="EMBL" id="MDD1796418.1"/>
    </source>
</evidence>
<reference evidence="2" key="1">
    <citation type="submission" date="2021-12" db="EMBL/GenBank/DDBJ databases">
        <title>Enterovibrio ZSDZ35 sp. nov. and Enterovibrio ZSDZ42 sp. nov., isolated from coastal seawater in Qingdao.</title>
        <authorList>
            <person name="Zhang P."/>
        </authorList>
    </citation>
    <scope>NUCLEOTIDE SEQUENCE</scope>
    <source>
        <strain evidence="2">ZSDZ42</strain>
    </source>
</reference>
<comment type="caution">
    <text evidence="2">The sequence shown here is derived from an EMBL/GenBank/DDBJ whole genome shotgun (WGS) entry which is preliminary data.</text>
</comment>
<proteinExistence type="predicted"/>
<evidence type="ECO:0000313" key="3">
    <source>
        <dbReference type="Proteomes" id="UP001149400"/>
    </source>
</evidence>
<accession>A0ABT5R818</accession>
<evidence type="ECO:0000256" key="1">
    <source>
        <dbReference type="SAM" id="SignalP"/>
    </source>
</evidence>